<dbReference type="Proteomes" id="UP000054477">
    <property type="component" value="Unassembled WGS sequence"/>
</dbReference>
<proteinExistence type="predicted"/>
<dbReference type="HOGENOM" id="CLU_2740438_0_0_1"/>
<name>A0A0C9XFB7_9AGAR</name>
<organism evidence="1 2">
    <name type="scientific">Laccaria amethystina LaAM-08-1</name>
    <dbReference type="NCBI Taxonomy" id="1095629"/>
    <lineage>
        <taxon>Eukaryota</taxon>
        <taxon>Fungi</taxon>
        <taxon>Dikarya</taxon>
        <taxon>Basidiomycota</taxon>
        <taxon>Agaricomycotina</taxon>
        <taxon>Agaricomycetes</taxon>
        <taxon>Agaricomycetidae</taxon>
        <taxon>Agaricales</taxon>
        <taxon>Agaricineae</taxon>
        <taxon>Hydnangiaceae</taxon>
        <taxon>Laccaria</taxon>
    </lineage>
</organism>
<keyword evidence="2" id="KW-1185">Reference proteome</keyword>
<evidence type="ECO:0000313" key="2">
    <source>
        <dbReference type="Proteomes" id="UP000054477"/>
    </source>
</evidence>
<sequence>MRGVWGLLSSLRSSPDEFTVVNDDERPGCEKLFEALCAPGGDDRLDDGLVRPAWNKTSVNEVNRLHCQFLQ</sequence>
<protein>
    <submittedName>
        <fullName evidence="1">Uncharacterized protein</fullName>
    </submittedName>
</protein>
<evidence type="ECO:0000313" key="1">
    <source>
        <dbReference type="EMBL" id="KIK03576.1"/>
    </source>
</evidence>
<gene>
    <name evidence="1" type="ORF">K443DRAFT_676587</name>
</gene>
<reference evidence="1 2" key="1">
    <citation type="submission" date="2014-04" db="EMBL/GenBank/DDBJ databases">
        <authorList>
            <consortium name="DOE Joint Genome Institute"/>
            <person name="Kuo A."/>
            <person name="Kohler A."/>
            <person name="Nagy L.G."/>
            <person name="Floudas D."/>
            <person name="Copeland A."/>
            <person name="Barry K.W."/>
            <person name="Cichocki N."/>
            <person name="Veneault-Fourrey C."/>
            <person name="LaButti K."/>
            <person name="Lindquist E.A."/>
            <person name="Lipzen A."/>
            <person name="Lundell T."/>
            <person name="Morin E."/>
            <person name="Murat C."/>
            <person name="Sun H."/>
            <person name="Tunlid A."/>
            <person name="Henrissat B."/>
            <person name="Grigoriev I.V."/>
            <person name="Hibbett D.S."/>
            <person name="Martin F."/>
            <person name="Nordberg H.P."/>
            <person name="Cantor M.N."/>
            <person name="Hua S.X."/>
        </authorList>
    </citation>
    <scope>NUCLEOTIDE SEQUENCE [LARGE SCALE GENOMIC DNA]</scope>
    <source>
        <strain evidence="1 2">LaAM-08-1</strain>
    </source>
</reference>
<accession>A0A0C9XFB7</accession>
<dbReference type="AlphaFoldDB" id="A0A0C9XFB7"/>
<dbReference type="EMBL" id="KN838578">
    <property type="protein sequence ID" value="KIK03576.1"/>
    <property type="molecule type" value="Genomic_DNA"/>
</dbReference>
<reference evidence="2" key="2">
    <citation type="submission" date="2015-01" db="EMBL/GenBank/DDBJ databases">
        <title>Evolutionary Origins and Diversification of the Mycorrhizal Mutualists.</title>
        <authorList>
            <consortium name="DOE Joint Genome Institute"/>
            <consortium name="Mycorrhizal Genomics Consortium"/>
            <person name="Kohler A."/>
            <person name="Kuo A."/>
            <person name="Nagy L.G."/>
            <person name="Floudas D."/>
            <person name="Copeland A."/>
            <person name="Barry K.W."/>
            <person name="Cichocki N."/>
            <person name="Veneault-Fourrey C."/>
            <person name="LaButti K."/>
            <person name="Lindquist E.A."/>
            <person name="Lipzen A."/>
            <person name="Lundell T."/>
            <person name="Morin E."/>
            <person name="Murat C."/>
            <person name="Riley R."/>
            <person name="Ohm R."/>
            <person name="Sun H."/>
            <person name="Tunlid A."/>
            <person name="Henrissat B."/>
            <person name="Grigoriev I.V."/>
            <person name="Hibbett D.S."/>
            <person name="Martin F."/>
        </authorList>
    </citation>
    <scope>NUCLEOTIDE SEQUENCE [LARGE SCALE GENOMIC DNA]</scope>
    <source>
        <strain evidence="2">LaAM-08-1</strain>
    </source>
</reference>